<dbReference type="AlphaFoldDB" id="A0AAN5I438"/>
<evidence type="ECO:0000313" key="4">
    <source>
        <dbReference type="Proteomes" id="UP001328107"/>
    </source>
</evidence>
<dbReference type="EMBL" id="BTRK01000005">
    <property type="protein sequence ID" value="GMR51402.1"/>
    <property type="molecule type" value="Genomic_DNA"/>
</dbReference>
<gene>
    <name evidence="3" type="ORF">PMAYCL1PPCAC_21597</name>
</gene>
<keyword evidence="4" id="KW-1185">Reference proteome</keyword>
<proteinExistence type="predicted"/>
<sequence length="197" mass="22388">SRSLSVNSPPLLGQSSFVPIQLVPYTMAARGKDTNMAGSSEWVCVQCQEMEARAQERERELLDELQESRALTEKYKAELTVAQSTIQKMKEATHNVEATASLLRKVETLSKQMSLQHEAVLRGEKKANLLARRRSSEGYTSGEPEPMLPQDAPASLDDKKWWKGEGPAEPCPRGCYYLENTRQDHYKTWHYNAYYAF</sequence>
<feature type="region of interest" description="Disordered" evidence="2">
    <location>
        <begin position="133"/>
        <end position="161"/>
    </location>
</feature>
<evidence type="ECO:0000256" key="2">
    <source>
        <dbReference type="SAM" id="MobiDB-lite"/>
    </source>
</evidence>
<dbReference type="Proteomes" id="UP001328107">
    <property type="component" value="Unassembled WGS sequence"/>
</dbReference>
<evidence type="ECO:0000256" key="1">
    <source>
        <dbReference type="SAM" id="Coils"/>
    </source>
</evidence>
<keyword evidence="1" id="KW-0175">Coiled coil</keyword>
<comment type="caution">
    <text evidence="3">The sequence shown here is derived from an EMBL/GenBank/DDBJ whole genome shotgun (WGS) entry which is preliminary data.</text>
</comment>
<feature type="non-terminal residue" evidence="3">
    <location>
        <position position="197"/>
    </location>
</feature>
<name>A0AAN5I438_9BILA</name>
<feature type="coiled-coil region" evidence="1">
    <location>
        <begin position="45"/>
        <end position="92"/>
    </location>
</feature>
<reference evidence="4" key="1">
    <citation type="submission" date="2022-10" db="EMBL/GenBank/DDBJ databases">
        <title>Genome assembly of Pristionchus species.</title>
        <authorList>
            <person name="Yoshida K."/>
            <person name="Sommer R.J."/>
        </authorList>
    </citation>
    <scope>NUCLEOTIDE SEQUENCE [LARGE SCALE GENOMIC DNA]</scope>
    <source>
        <strain evidence="4">RS5460</strain>
    </source>
</reference>
<evidence type="ECO:0000313" key="3">
    <source>
        <dbReference type="EMBL" id="GMR51402.1"/>
    </source>
</evidence>
<protein>
    <submittedName>
        <fullName evidence="3">Uncharacterized protein</fullName>
    </submittedName>
</protein>
<organism evidence="3 4">
    <name type="scientific">Pristionchus mayeri</name>
    <dbReference type="NCBI Taxonomy" id="1317129"/>
    <lineage>
        <taxon>Eukaryota</taxon>
        <taxon>Metazoa</taxon>
        <taxon>Ecdysozoa</taxon>
        <taxon>Nematoda</taxon>
        <taxon>Chromadorea</taxon>
        <taxon>Rhabditida</taxon>
        <taxon>Rhabditina</taxon>
        <taxon>Diplogasteromorpha</taxon>
        <taxon>Diplogasteroidea</taxon>
        <taxon>Neodiplogasteridae</taxon>
        <taxon>Pristionchus</taxon>
    </lineage>
</organism>
<feature type="non-terminal residue" evidence="3">
    <location>
        <position position="1"/>
    </location>
</feature>
<accession>A0AAN5I438</accession>